<dbReference type="AlphaFoldDB" id="A0A6F8Y516"/>
<protein>
    <submittedName>
        <fullName evidence="1">Uncharacterized protein</fullName>
    </submittedName>
</protein>
<reference evidence="1 2" key="2">
    <citation type="submission" date="2020-03" db="EMBL/GenBank/DDBJ databases">
        <authorList>
            <person name="Ichikawa N."/>
            <person name="Kimura A."/>
            <person name="Kitahashi Y."/>
            <person name="Uohara A."/>
        </authorList>
    </citation>
    <scope>NUCLEOTIDE SEQUENCE [LARGE SCALE GENOMIC DNA]</scope>
    <source>
        <strain evidence="1 2">NBRC 107702</strain>
    </source>
</reference>
<name>A0A6F8Y516_9ACTN</name>
<reference evidence="1 2" key="1">
    <citation type="submission" date="2020-03" db="EMBL/GenBank/DDBJ databases">
        <title>Whole genome shotgun sequence of Phytohabitans flavus NBRC 107702.</title>
        <authorList>
            <person name="Komaki H."/>
            <person name="Tamura T."/>
        </authorList>
    </citation>
    <scope>NUCLEOTIDE SEQUENCE [LARGE SCALE GENOMIC DNA]</scope>
    <source>
        <strain evidence="1 2">NBRC 107702</strain>
    </source>
</reference>
<dbReference type="Proteomes" id="UP000502508">
    <property type="component" value="Chromosome"/>
</dbReference>
<dbReference type="EMBL" id="AP022870">
    <property type="protein sequence ID" value="BCB81185.1"/>
    <property type="molecule type" value="Genomic_DNA"/>
</dbReference>
<dbReference type="KEGG" id="pfla:Pflav_075950"/>
<gene>
    <name evidence="1" type="ORF">Pflav_075950</name>
</gene>
<keyword evidence="2" id="KW-1185">Reference proteome</keyword>
<accession>A0A6F8Y516</accession>
<evidence type="ECO:0000313" key="2">
    <source>
        <dbReference type="Proteomes" id="UP000502508"/>
    </source>
</evidence>
<proteinExistence type="predicted"/>
<organism evidence="1 2">
    <name type="scientific">Phytohabitans flavus</name>
    <dbReference type="NCBI Taxonomy" id="1076124"/>
    <lineage>
        <taxon>Bacteria</taxon>
        <taxon>Bacillati</taxon>
        <taxon>Actinomycetota</taxon>
        <taxon>Actinomycetes</taxon>
        <taxon>Micromonosporales</taxon>
        <taxon>Micromonosporaceae</taxon>
    </lineage>
</organism>
<evidence type="ECO:0000313" key="1">
    <source>
        <dbReference type="EMBL" id="BCB81185.1"/>
    </source>
</evidence>
<sequence>MLRAQPVQLEVAQVRDQVRAEVAGIGAAGVLVHRSDGQPPLQIHVKRGRPIQGPASVQAAADRVHRRQPPAIAGGLEQPETSVAAAGSLAARRSCASASSRTASASWWVR</sequence>